<dbReference type="InterPro" id="IPR051207">
    <property type="entry name" value="ComplexI_NDUFA9_subunit"/>
</dbReference>
<dbReference type="AlphaFoldDB" id="M5EMU6"/>
<dbReference type="SUPFAM" id="SSF51735">
    <property type="entry name" value="NAD(P)-binding Rossmann-fold domains"/>
    <property type="match status" value="1"/>
</dbReference>
<sequence>MRLVRRLPVYPLFGDGATRLQPVYVGDVAEAVSRLIDHSNAPLIFEFGGPRVLSYEELVREIARSPGRRPMLVPMPFAVWNAVAALAEFIPATPVKRNQVDLMRVDNVAATDLPGLKEVGVKPRDIQQIIGMIKRTDD</sequence>
<dbReference type="eggNOG" id="COG0702">
    <property type="taxonomic scope" value="Bacteria"/>
</dbReference>
<dbReference type="RefSeq" id="WP_008874610.1">
    <property type="nucleotide sequence ID" value="NZ_CAUM01000072.1"/>
</dbReference>
<organism evidence="1 2">
    <name type="scientific">Mesorhizobium metallidurans STM 2683</name>
    <dbReference type="NCBI Taxonomy" id="1297569"/>
    <lineage>
        <taxon>Bacteria</taxon>
        <taxon>Pseudomonadati</taxon>
        <taxon>Pseudomonadota</taxon>
        <taxon>Alphaproteobacteria</taxon>
        <taxon>Hyphomicrobiales</taxon>
        <taxon>Phyllobacteriaceae</taxon>
        <taxon>Mesorhizobium</taxon>
    </lineage>
</organism>
<dbReference type="PANTHER" id="PTHR12126:SF11">
    <property type="entry name" value="NADH DEHYDROGENASE [UBIQUINONE] 1 ALPHA SUBCOMPLEX SUBUNIT 9, MITOCHONDRIAL"/>
    <property type="match status" value="1"/>
</dbReference>
<dbReference type="GO" id="GO:0044877">
    <property type="term" value="F:protein-containing complex binding"/>
    <property type="evidence" value="ECO:0007669"/>
    <property type="project" value="TreeGrafter"/>
</dbReference>
<dbReference type="Proteomes" id="UP000012062">
    <property type="component" value="Unassembled WGS sequence"/>
</dbReference>
<name>M5EMU6_9HYPH</name>
<dbReference type="STRING" id="1297569.MESS2_1630019"/>
<keyword evidence="2" id="KW-1185">Reference proteome</keyword>
<dbReference type="PANTHER" id="PTHR12126">
    <property type="entry name" value="NADH-UBIQUINONE OXIDOREDUCTASE 39 KDA SUBUNIT-RELATED"/>
    <property type="match status" value="1"/>
</dbReference>
<gene>
    <name evidence="1" type="ORF">MESS2_1630019</name>
</gene>
<dbReference type="OrthoDB" id="9776313at2"/>
<dbReference type="EMBL" id="CAUM01000072">
    <property type="protein sequence ID" value="CCV05662.1"/>
    <property type="molecule type" value="Genomic_DNA"/>
</dbReference>
<dbReference type="Gene3D" id="3.40.50.720">
    <property type="entry name" value="NAD(P)-binding Rossmann-like Domain"/>
    <property type="match status" value="1"/>
</dbReference>
<reference evidence="1 2" key="1">
    <citation type="submission" date="2013-02" db="EMBL/GenBank/DDBJ databases">
        <authorList>
            <person name="Genoscope - CEA"/>
        </authorList>
    </citation>
    <scope>NUCLEOTIDE SEQUENCE [LARGE SCALE GENOMIC DNA]</scope>
    <source>
        <strain evidence="1 2">STM 2683</strain>
    </source>
</reference>
<evidence type="ECO:0000313" key="1">
    <source>
        <dbReference type="EMBL" id="CCV05662.1"/>
    </source>
</evidence>
<evidence type="ECO:0000313" key="2">
    <source>
        <dbReference type="Proteomes" id="UP000012062"/>
    </source>
</evidence>
<proteinExistence type="predicted"/>
<comment type="caution">
    <text evidence="1">The sequence shown here is derived from an EMBL/GenBank/DDBJ whole genome shotgun (WGS) entry which is preliminary data.</text>
</comment>
<accession>M5EMU6</accession>
<dbReference type="InterPro" id="IPR036291">
    <property type="entry name" value="NAD(P)-bd_dom_sf"/>
</dbReference>
<protein>
    <submittedName>
        <fullName evidence="1">NAD-dependent epimerase/dehydratase</fullName>
    </submittedName>
</protein>